<dbReference type="AlphaFoldDB" id="A0A2S9VF72"/>
<dbReference type="Proteomes" id="UP000238949">
    <property type="component" value="Unassembled WGS sequence"/>
</dbReference>
<accession>A0A2S9VF72</accession>
<feature type="chain" id="PRO_5015461187" description="DUF3718 domain-containing protein" evidence="1">
    <location>
        <begin position="20"/>
        <end position="104"/>
    </location>
</feature>
<evidence type="ECO:0000313" key="2">
    <source>
        <dbReference type="EMBL" id="PRO75086.1"/>
    </source>
</evidence>
<evidence type="ECO:0008006" key="4">
    <source>
        <dbReference type="Google" id="ProtNLM"/>
    </source>
</evidence>
<comment type="caution">
    <text evidence="2">The sequence shown here is derived from an EMBL/GenBank/DDBJ whole genome shotgun (WGS) entry which is preliminary data.</text>
</comment>
<organism evidence="2 3">
    <name type="scientific">Alteromonas alba</name>
    <dbReference type="NCBI Taxonomy" id="2079529"/>
    <lineage>
        <taxon>Bacteria</taxon>
        <taxon>Pseudomonadati</taxon>
        <taxon>Pseudomonadota</taxon>
        <taxon>Gammaproteobacteria</taxon>
        <taxon>Alteromonadales</taxon>
        <taxon>Alteromonadaceae</taxon>
        <taxon>Alteromonas/Salinimonas group</taxon>
        <taxon>Alteromonas</taxon>
    </lineage>
</organism>
<feature type="signal peptide" evidence="1">
    <location>
        <begin position="1"/>
        <end position="19"/>
    </location>
</feature>
<evidence type="ECO:0000313" key="3">
    <source>
        <dbReference type="Proteomes" id="UP000238949"/>
    </source>
</evidence>
<sequence length="104" mass="11929">MNKILLTLAITLISFSSFSATSRYDMVAKEYEQIALKANVVEGAKMQGVCLVQLKELTFKKKNEFDPISEWVNYRSVSLLEQYSPCEVLIMLEVANDMIRDEKQ</sequence>
<dbReference type="OrthoDB" id="5740712at2"/>
<dbReference type="EMBL" id="PVNP01000017">
    <property type="protein sequence ID" value="PRO75086.1"/>
    <property type="molecule type" value="Genomic_DNA"/>
</dbReference>
<dbReference type="RefSeq" id="WP_105933270.1">
    <property type="nucleotide sequence ID" value="NZ_PVNP01000017.1"/>
</dbReference>
<proteinExistence type="predicted"/>
<protein>
    <recommendedName>
        <fullName evidence="4">DUF3718 domain-containing protein</fullName>
    </recommendedName>
</protein>
<evidence type="ECO:0000256" key="1">
    <source>
        <dbReference type="SAM" id="SignalP"/>
    </source>
</evidence>
<gene>
    <name evidence="2" type="ORF">C6Y40_02935</name>
</gene>
<reference evidence="3" key="1">
    <citation type="journal article" date="2020" name="Int. J. Syst. Evol. Microbiol.">
        <title>Alteromonas alba sp. nov., a marine bacterium isolated from the seawater of the West Pacific Ocean.</title>
        <authorList>
            <person name="Sun C."/>
            <person name="Wu Y.-H."/>
            <person name="Xamxidin M."/>
            <person name="Cheng H."/>
            <person name="Xu X.-W."/>
        </authorList>
    </citation>
    <scope>NUCLEOTIDE SEQUENCE [LARGE SCALE GENOMIC DNA]</scope>
    <source>
        <strain evidence="3">190</strain>
    </source>
</reference>
<name>A0A2S9VF72_9ALTE</name>
<keyword evidence="3" id="KW-1185">Reference proteome</keyword>
<keyword evidence="1" id="KW-0732">Signal</keyword>